<protein>
    <submittedName>
        <fullName evidence="1">Uncharacterized protein</fullName>
    </submittedName>
</protein>
<evidence type="ECO:0000313" key="1">
    <source>
        <dbReference type="EMBL" id="MFD0857071.1"/>
    </source>
</evidence>
<keyword evidence="2" id="KW-1185">Reference proteome</keyword>
<feature type="non-terminal residue" evidence="1">
    <location>
        <position position="1"/>
    </location>
</feature>
<sequence length="88" mass="9079">GTLALLATGPTGEERARGLITEVPRAAAPFTVTIKPSGHKTVTVSVPADRLSDNAVDQIICTIAEHGERIKILGQGATRGPLGCPLPK</sequence>
<dbReference type="EMBL" id="JBHTIR010004347">
    <property type="protein sequence ID" value="MFD0857071.1"/>
    <property type="molecule type" value="Genomic_DNA"/>
</dbReference>
<dbReference type="Proteomes" id="UP001597083">
    <property type="component" value="Unassembled WGS sequence"/>
</dbReference>
<accession>A0ABW3CUD0</accession>
<evidence type="ECO:0000313" key="2">
    <source>
        <dbReference type="Proteomes" id="UP001597083"/>
    </source>
</evidence>
<gene>
    <name evidence="1" type="ORF">ACFQ07_32995</name>
</gene>
<reference evidence="2" key="1">
    <citation type="journal article" date="2019" name="Int. J. Syst. Evol. Microbiol.">
        <title>The Global Catalogue of Microorganisms (GCM) 10K type strain sequencing project: providing services to taxonomists for standard genome sequencing and annotation.</title>
        <authorList>
            <consortium name="The Broad Institute Genomics Platform"/>
            <consortium name="The Broad Institute Genome Sequencing Center for Infectious Disease"/>
            <person name="Wu L."/>
            <person name="Ma J."/>
        </authorList>
    </citation>
    <scope>NUCLEOTIDE SEQUENCE [LARGE SCALE GENOMIC DNA]</scope>
    <source>
        <strain evidence="2">JCM 31696</strain>
    </source>
</reference>
<comment type="caution">
    <text evidence="1">The sequence shown here is derived from an EMBL/GenBank/DDBJ whole genome shotgun (WGS) entry which is preliminary data.</text>
</comment>
<organism evidence="1 2">
    <name type="scientific">Actinomadura adrarensis</name>
    <dbReference type="NCBI Taxonomy" id="1819600"/>
    <lineage>
        <taxon>Bacteria</taxon>
        <taxon>Bacillati</taxon>
        <taxon>Actinomycetota</taxon>
        <taxon>Actinomycetes</taxon>
        <taxon>Streptosporangiales</taxon>
        <taxon>Thermomonosporaceae</taxon>
        <taxon>Actinomadura</taxon>
    </lineage>
</organism>
<name>A0ABW3CUD0_9ACTN</name>
<proteinExistence type="predicted"/>